<proteinExistence type="predicted"/>
<evidence type="ECO:0000313" key="1">
    <source>
        <dbReference type="EMBL" id="KAI8002079.1"/>
    </source>
</evidence>
<evidence type="ECO:0000313" key="2">
    <source>
        <dbReference type="Proteomes" id="UP001060215"/>
    </source>
</evidence>
<comment type="caution">
    <text evidence="1">The sequence shown here is derived from an EMBL/GenBank/DDBJ whole genome shotgun (WGS) entry which is preliminary data.</text>
</comment>
<name>A0ACC0GNB3_9ERIC</name>
<accession>A0ACC0GNB3</accession>
<protein>
    <submittedName>
        <fullName evidence="1">Uncharacterized protein</fullName>
    </submittedName>
</protein>
<keyword evidence="2" id="KW-1185">Reference proteome</keyword>
<sequence>MVYAEYKTLLLLGKLQASFKQGLQDTLLLLSELKATFKQSLQAGFESFGVGFSGLIFKTFKTKSHQDQIRVKYVKWGESWEIDSVSSNFGFYAGNTVQDGHGWSKYQQEHQSQLFSNIGILDDLYCDILTPPSQSCPVEITKLASVRTENLLLDESKKEKPCPIPLASLGILSNSGRGFRRLNREKIELQSYGTTSTNPVPKMSGRKLSTEDILRLAGENFILFSSQRVNDLSMLNHPFPSSCLDLSNDESEDVELVQNLLASAEKVGQQQYDRASKLLSLCDLSSNTGNPVQRVVYYFSEALREKIDRETGRIASKGWEKK</sequence>
<dbReference type="EMBL" id="CM045766">
    <property type="protein sequence ID" value="KAI8002079.1"/>
    <property type="molecule type" value="Genomic_DNA"/>
</dbReference>
<dbReference type="Proteomes" id="UP001060215">
    <property type="component" value="Chromosome 9"/>
</dbReference>
<organism evidence="1 2">
    <name type="scientific">Camellia lanceoleosa</name>
    <dbReference type="NCBI Taxonomy" id="1840588"/>
    <lineage>
        <taxon>Eukaryota</taxon>
        <taxon>Viridiplantae</taxon>
        <taxon>Streptophyta</taxon>
        <taxon>Embryophyta</taxon>
        <taxon>Tracheophyta</taxon>
        <taxon>Spermatophyta</taxon>
        <taxon>Magnoliopsida</taxon>
        <taxon>eudicotyledons</taxon>
        <taxon>Gunneridae</taxon>
        <taxon>Pentapetalae</taxon>
        <taxon>asterids</taxon>
        <taxon>Ericales</taxon>
        <taxon>Theaceae</taxon>
        <taxon>Camellia</taxon>
    </lineage>
</organism>
<gene>
    <name evidence="1" type="ORF">LOK49_LG08G03315</name>
</gene>
<reference evidence="1 2" key="1">
    <citation type="journal article" date="2022" name="Plant J.">
        <title>Chromosome-level genome of Camellia lanceoleosa provides a valuable resource for understanding genome evolution and self-incompatibility.</title>
        <authorList>
            <person name="Gong W."/>
            <person name="Xiao S."/>
            <person name="Wang L."/>
            <person name="Liao Z."/>
            <person name="Chang Y."/>
            <person name="Mo W."/>
            <person name="Hu G."/>
            <person name="Li W."/>
            <person name="Zhao G."/>
            <person name="Zhu H."/>
            <person name="Hu X."/>
            <person name="Ji K."/>
            <person name="Xiang X."/>
            <person name="Song Q."/>
            <person name="Yuan D."/>
            <person name="Jin S."/>
            <person name="Zhang L."/>
        </authorList>
    </citation>
    <scope>NUCLEOTIDE SEQUENCE [LARGE SCALE GENOMIC DNA]</scope>
    <source>
        <strain evidence="1">SQ_2022a</strain>
    </source>
</reference>